<comment type="caution">
    <text evidence="1">The sequence shown here is derived from an EMBL/GenBank/DDBJ whole genome shotgun (WGS) entry which is preliminary data.</text>
</comment>
<dbReference type="EMBL" id="QOZG01000060">
    <property type="protein sequence ID" value="RCS21354.1"/>
    <property type="molecule type" value="Genomic_DNA"/>
</dbReference>
<evidence type="ECO:0000313" key="2">
    <source>
        <dbReference type="Proteomes" id="UP000253420"/>
    </source>
</evidence>
<accession>A0A368JWV1</accession>
<evidence type="ECO:0000313" key="1">
    <source>
        <dbReference type="EMBL" id="RCS21354.1"/>
    </source>
</evidence>
<gene>
    <name evidence="1" type="ORF">DUT91_24705</name>
</gene>
<keyword evidence="2" id="KW-1185">Reference proteome</keyword>
<reference evidence="1 2" key="1">
    <citation type="submission" date="2018-07" db="EMBL/GenBank/DDBJ databases">
        <title>The draft genome of Phyllobacterium salinisoli.</title>
        <authorList>
            <person name="Liu L."/>
            <person name="Li L."/>
            <person name="Zhang X."/>
            <person name="Liang L."/>
        </authorList>
    </citation>
    <scope>NUCLEOTIDE SEQUENCE [LARGE SCALE GENOMIC DNA]</scope>
    <source>
        <strain evidence="1 2">LLAN61</strain>
    </source>
</reference>
<protein>
    <submittedName>
        <fullName evidence="1">Uncharacterized protein</fullName>
    </submittedName>
</protein>
<organism evidence="1 2">
    <name type="scientific">Phyllobacterium salinisoli</name>
    <dbReference type="NCBI Taxonomy" id="1899321"/>
    <lineage>
        <taxon>Bacteria</taxon>
        <taxon>Pseudomonadati</taxon>
        <taxon>Pseudomonadota</taxon>
        <taxon>Alphaproteobacteria</taxon>
        <taxon>Hyphomicrobiales</taxon>
        <taxon>Phyllobacteriaceae</taxon>
        <taxon>Phyllobacterium</taxon>
    </lineage>
</organism>
<dbReference type="AlphaFoldDB" id="A0A368JWV1"/>
<sequence>MAANSISYLEIDAYCRLTGAVITPWELSLIRRLDLAALNARGKEARADIEATPADVQEAKLHIRGAAVNRRIAKRSAEQPVTKPTDI</sequence>
<name>A0A368JWV1_9HYPH</name>
<dbReference type="Proteomes" id="UP000253420">
    <property type="component" value="Unassembled WGS sequence"/>
</dbReference>
<proteinExistence type="predicted"/>